<organism evidence="1 2">
    <name type="scientific">Flavilitoribacter nigricans (strain ATCC 23147 / DSM 23189 / NBRC 102662 / NCIMB 1420 / SS-2)</name>
    <name type="common">Lewinella nigricans</name>
    <dbReference type="NCBI Taxonomy" id="1122177"/>
    <lineage>
        <taxon>Bacteria</taxon>
        <taxon>Pseudomonadati</taxon>
        <taxon>Bacteroidota</taxon>
        <taxon>Saprospiria</taxon>
        <taxon>Saprospirales</taxon>
        <taxon>Lewinellaceae</taxon>
        <taxon>Flavilitoribacter</taxon>
    </lineage>
</organism>
<keyword evidence="2" id="KW-1185">Reference proteome</keyword>
<accession>A0A2D0NFQ1</accession>
<evidence type="ECO:0000313" key="2">
    <source>
        <dbReference type="Proteomes" id="UP000223913"/>
    </source>
</evidence>
<reference evidence="1 2" key="1">
    <citation type="submission" date="2017-10" db="EMBL/GenBank/DDBJ databases">
        <title>The draft genome sequence of Lewinella nigricans NBRC 102662.</title>
        <authorList>
            <person name="Wang K."/>
        </authorList>
    </citation>
    <scope>NUCLEOTIDE SEQUENCE [LARGE SCALE GENOMIC DNA]</scope>
    <source>
        <strain evidence="1 2">NBRC 102662</strain>
    </source>
</reference>
<protein>
    <submittedName>
        <fullName evidence="1">Uncharacterized protein</fullName>
    </submittedName>
</protein>
<name>A0A2D0NFQ1_FLAN2</name>
<proteinExistence type="predicted"/>
<gene>
    <name evidence="1" type="ORF">CRP01_08545</name>
</gene>
<sequence length="136" mass="15494">MQQRDLLKDQIEQLGKVLAKILADFLGWKSTGNPAPGIEAANERFQNELGIDIEQLITLDRTEIKAYFRTHQLAEPHLEMLSEYLAAVGKLKNETKQVSGQLYLKKAIEVLDIADVVSETLSFVRMNKKREIEKLL</sequence>
<dbReference type="Proteomes" id="UP000223913">
    <property type="component" value="Unassembled WGS sequence"/>
</dbReference>
<dbReference type="EMBL" id="PDUD01000012">
    <property type="protein sequence ID" value="PHN06999.1"/>
    <property type="molecule type" value="Genomic_DNA"/>
</dbReference>
<dbReference type="RefSeq" id="WP_099149607.1">
    <property type="nucleotide sequence ID" value="NZ_PDUD01000012.1"/>
</dbReference>
<comment type="caution">
    <text evidence="1">The sequence shown here is derived from an EMBL/GenBank/DDBJ whole genome shotgun (WGS) entry which is preliminary data.</text>
</comment>
<dbReference type="OrthoDB" id="1494649at2"/>
<evidence type="ECO:0000313" key="1">
    <source>
        <dbReference type="EMBL" id="PHN06999.1"/>
    </source>
</evidence>
<dbReference type="AlphaFoldDB" id="A0A2D0NFQ1"/>